<keyword evidence="2" id="KW-1185">Reference proteome</keyword>
<dbReference type="Proteomes" id="UP000826195">
    <property type="component" value="Unassembled WGS sequence"/>
</dbReference>
<reference evidence="1 2" key="1">
    <citation type="journal article" date="2021" name="J. Hered.">
        <title>A chromosome-level genome assembly of the parasitoid wasp, Cotesia glomerata (Hymenoptera: Braconidae).</title>
        <authorList>
            <person name="Pinto B.J."/>
            <person name="Weis J.J."/>
            <person name="Gamble T."/>
            <person name="Ode P.J."/>
            <person name="Paul R."/>
            <person name="Zaspel J.M."/>
        </authorList>
    </citation>
    <scope>NUCLEOTIDE SEQUENCE [LARGE SCALE GENOMIC DNA]</scope>
    <source>
        <strain evidence="1">CgM1</strain>
    </source>
</reference>
<gene>
    <name evidence="1" type="ORF">KQX54_013020</name>
</gene>
<evidence type="ECO:0000313" key="2">
    <source>
        <dbReference type="Proteomes" id="UP000826195"/>
    </source>
</evidence>
<sequence>MNKACKDIEKLSRMTVIHICSSHMLNTGRRHFKSLKIQKDELDVAMETVSNLIHCTTVQAAEHVFEVMIRVFMVLSSVVCFNQSLDYIIASTLDRRVVMPNDNKL</sequence>
<accession>A0AAV7IQ68</accession>
<comment type="caution">
    <text evidence="1">The sequence shown here is derived from an EMBL/GenBank/DDBJ whole genome shotgun (WGS) entry which is preliminary data.</text>
</comment>
<evidence type="ECO:0000313" key="1">
    <source>
        <dbReference type="EMBL" id="KAH0554835.1"/>
    </source>
</evidence>
<proteinExistence type="predicted"/>
<name>A0AAV7IQ68_COTGL</name>
<protein>
    <submittedName>
        <fullName evidence="1">Uncharacterized protein</fullName>
    </submittedName>
</protein>
<dbReference type="AlphaFoldDB" id="A0AAV7IQ68"/>
<organism evidence="1 2">
    <name type="scientific">Cotesia glomerata</name>
    <name type="common">Lepidopteran parasitic wasp</name>
    <name type="synonym">Apanteles glomeratus</name>
    <dbReference type="NCBI Taxonomy" id="32391"/>
    <lineage>
        <taxon>Eukaryota</taxon>
        <taxon>Metazoa</taxon>
        <taxon>Ecdysozoa</taxon>
        <taxon>Arthropoda</taxon>
        <taxon>Hexapoda</taxon>
        <taxon>Insecta</taxon>
        <taxon>Pterygota</taxon>
        <taxon>Neoptera</taxon>
        <taxon>Endopterygota</taxon>
        <taxon>Hymenoptera</taxon>
        <taxon>Apocrita</taxon>
        <taxon>Ichneumonoidea</taxon>
        <taxon>Braconidae</taxon>
        <taxon>Microgastrinae</taxon>
        <taxon>Cotesia</taxon>
    </lineage>
</organism>
<dbReference type="EMBL" id="JAHXZJ010001119">
    <property type="protein sequence ID" value="KAH0554835.1"/>
    <property type="molecule type" value="Genomic_DNA"/>
</dbReference>